<evidence type="ECO:0000259" key="7">
    <source>
        <dbReference type="SMART" id="SM01423"/>
    </source>
</evidence>
<gene>
    <name evidence="9" type="ORF">JOQ06_024850</name>
    <name evidence="10" type="ORF">JOQ06_024851</name>
</gene>
<dbReference type="Pfam" id="PF04849">
    <property type="entry name" value="HAP1_N"/>
    <property type="match status" value="1"/>
</dbReference>
<feature type="region of interest" description="Disordered" evidence="6">
    <location>
        <begin position="496"/>
        <end position="520"/>
    </location>
</feature>
<dbReference type="EMBL" id="JAPTMU010000015">
    <property type="protein sequence ID" value="KAJ4930539.1"/>
    <property type="molecule type" value="Genomic_DNA"/>
</dbReference>
<evidence type="ECO:0000313" key="10">
    <source>
        <dbReference type="EMBL" id="KAJ4930540.1"/>
    </source>
</evidence>
<evidence type="ECO:0000256" key="2">
    <source>
        <dbReference type="ARBA" id="ARBA00007007"/>
    </source>
</evidence>
<dbReference type="PANTHER" id="PTHR15751:SF11">
    <property type="entry name" value="TRAFFICKING KINESIN-BINDING PROTEIN 1"/>
    <property type="match status" value="1"/>
</dbReference>
<dbReference type="EMBL" id="JAPTMU010000015">
    <property type="protein sequence ID" value="KAJ4930540.1"/>
    <property type="molecule type" value="Genomic_DNA"/>
</dbReference>
<proteinExistence type="inferred from homology"/>
<evidence type="ECO:0000256" key="1">
    <source>
        <dbReference type="ARBA" id="ARBA00004173"/>
    </source>
</evidence>
<accession>A0AAD6ATP4</accession>
<dbReference type="GO" id="GO:0022008">
    <property type="term" value="P:neurogenesis"/>
    <property type="evidence" value="ECO:0007669"/>
    <property type="project" value="TreeGrafter"/>
</dbReference>
<feature type="compositionally biased region" description="Acidic residues" evidence="6">
    <location>
        <begin position="45"/>
        <end position="56"/>
    </location>
</feature>
<dbReference type="SMART" id="SM01423">
    <property type="entry name" value="Milton"/>
    <property type="match status" value="1"/>
</dbReference>
<dbReference type="InterPro" id="IPR006933">
    <property type="entry name" value="HAP1_N"/>
</dbReference>
<feature type="coiled-coil region" evidence="5">
    <location>
        <begin position="259"/>
        <end position="321"/>
    </location>
</feature>
<evidence type="ECO:0000259" key="8">
    <source>
        <dbReference type="SMART" id="SM01424"/>
    </source>
</evidence>
<dbReference type="GO" id="GO:0098957">
    <property type="term" value="P:anterograde axonal transport of mitochondrion"/>
    <property type="evidence" value="ECO:0007669"/>
    <property type="project" value="TreeGrafter"/>
</dbReference>
<keyword evidence="4" id="KW-0496">Mitochondrion</keyword>
<feature type="coiled-coil region" evidence="5">
    <location>
        <begin position="80"/>
        <end position="135"/>
    </location>
</feature>
<feature type="region of interest" description="Disordered" evidence="6">
    <location>
        <begin position="149"/>
        <end position="171"/>
    </location>
</feature>
<comment type="similarity">
    <text evidence="2">Belongs to the milton family.</text>
</comment>
<dbReference type="SMART" id="SM01424">
    <property type="entry name" value="HAP1_N"/>
    <property type="match status" value="1"/>
</dbReference>
<dbReference type="Pfam" id="PF12448">
    <property type="entry name" value="Milton"/>
    <property type="match status" value="1"/>
</dbReference>
<reference evidence="10" key="1">
    <citation type="submission" date="2022-11" db="EMBL/GenBank/DDBJ databases">
        <title>Chromosome-level genome of Pogonophryne albipinna.</title>
        <authorList>
            <person name="Jo E."/>
        </authorList>
    </citation>
    <scope>NUCLEOTIDE SEQUENCE</scope>
    <source>
        <strain evidence="10">SGF0006</strain>
        <tissue evidence="10">Muscle</tissue>
    </source>
</reference>
<feature type="region of interest" description="Disordered" evidence="6">
    <location>
        <begin position="389"/>
        <end position="463"/>
    </location>
</feature>
<dbReference type="GO" id="GO:1904115">
    <property type="term" value="C:axon cytoplasm"/>
    <property type="evidence" value="ECO:0007669"/>
    <property type="project" value="GOC"/>
</dbReference>
<evidence type="ECO:0000256" key="6">
    <source>
        <dbReference type="SAM" id="MobiDB-lite"/>
    </source>
</evidence>
<dbReference type="GO" id="GO:0047496">
    <property type="term" value="P:vesicle transport along microtubule"/>
    <property type="evidence" value="ECO:0007669"/>
    <property type="project" value="TreeGrafter"/>
</dbReference>
<feature type="domain" description="HAP1 N-terminal" evidence="8">
    <location>
        <begin position="19"/>
        <end position="321"/>
    </location>
</feature>
<feature type="coiled-coil region" evidence="5">
    <location>
        <begin position="178"/>
        <end position="205"/>
    </location>
</feature>
<evidence type="ECO:0000313" key="9">
    <source>
        <dbReference type="EMBL" id="KAJ4930539.1"/>
    </source>
</evidence>
<dbReference type="AlphaFoldDB" id="A0AAD6ATP4"/>
<dbReference type="GO" id="GO:0031410">
    <property type="term" value="C:cytoplasmic vesicle"/>
    <property type="evidence" value="ECO:0007669"/>
    <property type="project" value="TreeGrafter"/>
</dbReference>
<dbReference type="GO" id="GO:0006605">
    <property type="term" value="P:protein targeting"/>
    <property type="evidence" value="ECO:0007669"/>
    <property type="project" value="TreeGrafter"/>
</dbReference>
<feature type="compositionally biased region" description="Polar residues" evidence="6">
    <location>
        <begin position="415"/>
        <end position="425"/>
    </location>
</feature>
<keyword evidence="11" id="KW-1185">Reference proteome</keyword>
<dbReference type="InterPro" id="IPR051946">
    <property type="entry name" value="Intracell_Traff-Reg"/>
</dbReference>
<dbReference type="GO" id="GO:0017022">
    <property type="term" value="F:myosin binding"/>
    <property type="evidence" value="ECO:0007669"/>
    <property type="project" value="TreeGrafter"/>
</dbReference>
<feature type="compositionally biased region" description="Polar residues" evidence="6">
    <location>
        <begin position="389"/>
        <end position="406"/>
    </location>
</feature>
<dbReference type="GO" id="GO:0005739">
    <property type="term" value="C:mitochondrion"/>
    <property type="evidence" value="ECO:0007669"/>
    <property type="project" value="UniProtKB-SubCell"/>
</dbReference>
<feature type="region of interest" description="Disordered" evidence="6">
    <location>
        <begin position="1"/>
        <end position="56"/>
    </location>
</feature>
<dbReference type="GO" id="GO:0050811">
    <property type="term" value="F:GABA receptor binding"/>
    <property type="evidence" value="ECO:0007669"/>
    <property type="project" value="TreeGrafter"/>
</dbReference>
<dbReference type="Proteomes" id="UP001219934">
    <property type="component" value="Unassembled WGS sequence"/>
</dbReference>
<evidence type="ECO:0000256" key="3">
    <source>
        <dbReference type="ARBA" id="ARBA00023054"/>
    </source>
</evidence>
<feature type="compositionally biased region" description="Acidic residues" evidence="6">
    <location>
        <begin position="23"/>
        <end position="37"/>
    </location>
</feature>
<dbReference type="GO" id="GO:0008333">
    <property type="term" value="P:endosome to lysosome transport"/>
    <property type="evidence" value="ECO:0007669"/>
    <property type="project" value="TreeGrafter"/>
</dbReference>
<comment type="subcellular location">
    <subcellularLocation>
        <location evidence="1">Mitochondrion</location>
    </subcellularLocation>
</comment>
<dbReference type="InterPro" id="IPR022154">
    <property type="entry name" value="TRAK1/2_C"/>
</dbReference>
<protein>
    <recommendedName>
        <fullName evidence="12">Trafficking kinesin-binding protein 1</fullName>
    </recommendedName>
</protein>
<organism evidence="10 11">
    <name type="scientific">Pogonophryne albipinna</name>
    <dbReference type="NCBI Taxonomy" id="1090488"/>
    <lineage>
        <taxon>Eukaryota</taxon>
        <taxon>Metazoa</taxon>
        <taxon>Chordata</taxon>
        <taxon>Craniata</taxon>
        <taxon>Vertebrata</taxon>
        <taxon>Euteleostomi</taxon>
        <taxon>Actinopterygii</taxon>
        <taxon>Neopterygii</taxon>
        <taxon>Teleostei</taxon>
        <taxon>Neoteleostei</taxon>
        <taxon>Acanthomorphata</taxon>
        <taxon>Eupercaria</taxon>
        <taxon>Perciformes</taxon>
        <taxon>Notothenioidei</taxon>
        <taxon>Pogonophryne</taxon>
    </lineage>
</organism>
<comment type="caution">
    <text evidence="10">The sequence shown here is derived from an EMBL/GenBank/DDBJ whole genome shotgun (WGS) entry which is preliminary data.</text>
</comment>
<dbReference type="GO" id="GO:0030425">
    <property type="term" value="C:dendrite"/>
    <property type="evidence" value="ECO:0007669"/>
    <property type="project" value="TreeGrafter"/>
</dbReference>
<dbReference type="PANTHER" id="PTHR15751">
    <property type="entry name" value="TRAFFICKING KINESIN-BINDING PROTEIN"/>
    <property type="match status" value="1"/>
</dbReference>
<name>A0AAD6ATP4_9TELE</name>
<sequence>MDYSQQSEEDEEYVCLPSHESTELEDEEEEEEEEEEEYVCHPGEESTEQEEEEMDEEQQVLCEVLCADRVGQMTKTYSDIDAVTRLLEEKERDLELAARIGQSLLKKNKTLSERNELLEEQVEHIREEVSQVRHDLSMKDELLQFYTSAAEESEGESTTSTPVRPSENHVSTPIVFPMDSLQKKLKDLEEENKSLRSEAIHLETETISYEEKELQLVNDCVKELRDANVQISTLADDLARKSEDTSRQQEEITHLLSQIVDLQKKAKMYAVENEELTQHLGAAKDAQRQLTAELRELQDKYAECMEMLHEAQEELKNLRNKTLPLSTTRRFHSLGLFPMDSLAAEIEGTMRKELQNDDPDVEEQRMQPKRVFQTVKNLNLMRQQRSSLASSLNIPGSNQTSCLTSERSSRVGTPPCNSLYGNDSGSGIILDNRTGSIMQGPDDGSEDSNKRPPGTPGTPGGRDLEAALRRLSLRRDNYFSEKRFFEDERERKLAYLAKDEEKGGEGSSGGPGTPTESLLSMCSHPSFGSVWSGYSFTARSYLPDKLQIVKPLEGSATLHAWQQLAQPHMGALLDHRPGVVTKGFCTLEQEEQEEGWQLDQPEEDEVSCDSFSVLSGESSADMDVPHSSPPVCCNKKDIDENSQSETLQGDMCRAPEAIHELQALQASPMDRLPVNFPGKCMSTTSSTYTYTTCRILHPSDQLTSVSQRSCDEEDEVELYDMVVMPGVEQTH</sequence>
<evidence type="ECO:0000256" key="5">
    <source>
        <dbReference type="SAM" id="Coils"/>
    </source>
</evidence>
<evidence type="ECO:0008006" key="12">
    <source>
        <dbReference type="Google" id="ProtNLM"/>
    </source>
</evidence>
<keyword evidence="3 5" id="KW-0175">Coiled coil</keyword>
<dbReference type="GO" id="GO:0048311">
    <property type="term" value="P:mitochondrion distribution"/>
    <property type="evidence" value="ECO:0007669"/>
    <property type="project" value="TreeGrafter"/>
</dbReference>
<evidence type="ECO:0000256" key="4">
    <source>
        <dbReference type="ARBA" id="ARBA00023128"/>
    </source>
</evidence>
<feature type="domain" description="Trafficking kinesin-binding protein C-terminal" evidence="7">
    <location>
        <begin position="383"/>
        <end position="555"/>
    </location>
</feature>
<evidence type="ECO:0000313" key="11">
    <source>
        <dbReference type="Proteomes" id="UP001219934"/>
    </source>
</evidence>